<reference evidence="8 9" key="1">
    <citation type="submission" date="2019-02" db="EMBL/GenBank/DDBJ databases">
        <title>Deep-cultivation of Planctomycetes and their phenomic and genomic characterization uncovers novel biology.</title>
        <authorList>
            <person name="Wiegand S."/>
            <person name="Jogler M."/>
            <person name="Boedeker C."/>
            <person name="Pinto D."/>
            <person name="Vollmers J."/>
            <person name="Rivas-Marin E."/>
            <person name="Kohn T."/>
            <person name="Peeters S.H."/>
            <person name="Heuer A."/>
            <person name="Rast P."/>
            <person name="Oberbeckmann S."/>
            <person name="Bunk B."/>
            <person name="Jeske O."/>
            <person name="Meyerdierks A."/>
            <person name="Storesund J.E."/>
            <person name="Kallscheuer N."/>
            <person name="Luecker S."/>
            <person name="Lage O.M."/>
            <person name="Pohl T."/>
            <person name="Merkel B.J."/>
            <person name="Hornburger P."/>
            <person name="Mueller R.-W."/>
            <person name="Bruemmer F."/>
            <person name="Labrenz M."/>
            <person name="Spormann A.M."/>
            <person name="Op Den Camp H."/>
            <person name="Overmann J."/>
            <person name="Amann R."/>
            <person name="Jetten M.S.M."/>
            <person name="Mascher T."/>
            <person name="Medema M.H."/>
            <person name="Devos D.P."/>
            <person name="Kaster A.-K."/>
            <person name="Ovreas L."/>
            <person name="Rohde M."/>
            <person name="Galperin M.Y."/>
            <person name="Jogler C."/>
        </authorList>
    </citation>
    <scope>NUCLEOTIDE SEQUENCE [LARGE SCALE GENOMIC DNA]</scope>
    <source>
        <strain evidence="8 9">V7</strain>
    </source>
</reference>
<dbReference type="PROSITE" id="PS51898">
    <property type="entry name" value="TYR_RECOMBINASE"/>
    <property type="match status" value="1"/>
</dbReference>
<dbReference type="InterPro" id="IPR011010">
    <property type="entry name" value="DNA_brk_join_enz"/>
</dbReference>
<accession>A0A5C6FN27</accession>
<dbReference type="Pfam" id="PF02899">
    <property type="entry name" value="Phage_int_SAM_1"/>
    <property type="match status" value="1"/>
</dbReference>
<dbReference type="Gene3D" id="1.10.443.10">
    <property type="entry name" value="Intergrase catalytic core"/>
    <property type="match status" value="1"/>
</dbReference>
<dbReference type="InterPro" id="IPR002104">
    <property type="entry name" value="Integrase_catalytic"/>
</dbReference>
<dbReference type="Proteomes" id="UP000316476">
    <property type="component" value="Unassembled WGS sequence"/>
</dbReference>
<organism evidence="8 9">
    <name type="scientific">Crateriforma conspicua</name>
    <dbReference type="NCBI Taxonomy" id="2527996"/>
    <lineage>
        <taxon>Bacteria</taxon>
        <taxon>Pseudomonadati</taxon>
        <taxon>Planctomycetota</taxon>
        <taxon>Planctomycetia</taxon>
        <taxon>Planctomycetales</taxon>
        <taxon>Planctomycetaceae</taxon>
        <taxon>Crateriforma</taxon>
    </lineage>
</organism>
<evidence type="ECO:0000256" key="5">
    <source>
        <dbReference type="PROSITE-ProRule" id="PRU01248"/>
    </source>
</evidence>
<dbReference type="GO" id="GO:0006310">
    <property type="term" value="P:DNA recombination"/>
    <property type="evidence" value="ECO:0007669"/>
    <property type="project" value="UniProtKB-KW"/>
</dbReference>
<evidence type="ECO:0000259" key="6">
    <source>
        <dbReference type="PROSITE" id="PS51898"/>
    </source>
</evidence>
<dbReference type="InterPro" id="IPR050090">
    <property type="entry name" value="Tyrosine_recombinase_XerCD"/>
</dbReference>
<dbReference type="SUPFAM" id="SSF56349">
    <property type="entry name" value="DNA breaking-rejoining enzymes"/>
    <property type="match status" value="1"/>
</dbReference>
<proteinExistence type="inferred from homology"/>
<dbReference type="PANTHER" id="PTHR30349">
    <property type="entry name" value="PHAGE INTEGRASE-RELATED"/>
    <property type="match status" value="1"/>
</dbReference>
<dbReference type="EMBL" id="SJPZ01000002">
    <property type="protein sequence ID" value="TWU62572.1"/>
    <property type="molecule type" value="Genomic_DNA"/>
</dbReference>
<dbReference type="Pfam" id="PF00589">
    <property type="entry name" value="Phage_integrase"/>
    <property type="match status" value="1"/>
</dbReference>
<keyword evidence="3 5" id="KW-0238">DNA-binding</keyword>
<evidence type="ECO:0000313" key="8">
    <source>
        <dbReference type="EMBL" id="TWU62572.1"/>
    </source>
</evidence>
<comment type="similarity">
    <text evidence="1">Belongs to the 'phage' integrase family.</text>
</comment>
<sequence length="303" mass="33998">MKDSNEAADVWVIEQPVGATDVPATVMNCDSPVPILIENCGSAARFAWEEFIYGKIRNPHTRIAYERAIRQFLTHCEALNKELPTVSPRDVGSYLDEQDYAPATKKLHLSAIRHFFDTLVTRHVIMLNPAHSVRGERLQVVEGKTPKITVSQARTLMQSLDTSHVVGLRDQAIIAIMIYTAARVGAVAALCRGDFYDLGEQHCLRFSEKGGRSREIPVRHDLQQFIGDYLAAGGLEYADKSMPLFPTTIRKTKKLTQNPMTAGDVARMVKRRMKDAGLPSRLSPHSFRVYVAAVVMWCRSNFR</sequence>
<evidence type="ECO:0000259" key="7">
    <source>
        <dbReference type="PROSITE" id="PS51900"/>
    </source>
</evidence>
<dbReference type="PROSITE" id="PS51900">
    <property type="entry name" value="CB"/>
    <property type="match status" value="1"/>
</dbReference>
<dbReference type="InterPro" id="IPR013762">
    <property type="entry name" value="Integrase-like_cat_sf"/>
</dbReference>
<dbReference type="AlphaFoldDB" id="A0A5C6FN27"/>
<feature type="domain" description="Tyr recombinase" evidence="6">
    <location>
        <begin position="143"/>
        <end position="303"/>
    </location>
</feature>
<evidence type="ECO:0000256" key="1">
    <source>
        <dbReference type="ARBA" id="ARBA00008857"/>
    </source>
</evidence>
<dbReference type="InterPro" id="IPR010998">
    <property type="entry name" value="Integrase_recombinase_N"/>
</dbReference>
<evidence type="ECO:0000256" key="2">
    <source>
        <dbReference type="ARBA" id="ARBA00022908"/>
    </source>
</evidence>
<gene>
    <name evidence="8" type="primary">xerC_6</name>
    <name evidence="8" type="ORF">V7x_43070</name>
</gene>
<evidence type="ECO:0000313" key="9">
    <source>
        <dbReference type="Proteomes" id="UP000316476"/>
    </source>
</evidence>
<dbReference type="RefSeq" id="WP_197138072.1">
    <property type="nucleotide sequence ID" value="NZ_SJPZ01000002.1"/>
</dbReference>
<dbReference type="InterPro" id="IPR044068">
    <property type="entry name" value="CB"/>
</dbReference>
<evidence type="ECO:0000256" key="4">
    <source>
        <dbReference type="ARBA" id="ARBA00023172"/>
    </source>
</evidence>
<dbReference type="GO" id="GO:0015074">
    <property type="term" value="P:DNA integration"/>
    <property type="evidence" value="ECO:0007669"/>
    <property type="project" value="UniProtKB-KW"/>
</dbReference>
<feature type="domain" description="Core-binding (CB)" evidence="7">
    <location>
        <begin position="41"/>
        <end position="120"/>
    </location>
</feature>
<keyword evidence="2" id="KW-0229">DNA integration</keyword>
<evidence type="ECO:0000256" key="3">
    <source>
        <dbReference type="ARBA" id="ARBA00023125"/>
    </source>
</evidence>
<keyword evidence="4" id="KW-0233">DNA recombination</keyword>
<protein>
    <submittedName>
        <fullName evidence="8">Tyrosine recombinase XerC</fullName>
    </submittedName>
</protein>
<dbReference type="Gene3D" id="1.10.150.130">
    <property type="match status" value="1"/>
</dbReference>
<dbReference type="InterPro" id="IPR004107">
    <property type="entry name" value="Integrase_SAM-like_N"/>
</dbReference>
<name>A0A5C6FN27_9PLAN</name>
<comment type="caution">
    <text evidence="8">The sequence shown here is derived from an EMBL/GenBank/DDBJ whole genome shotgun (WGS) entry which is preliminary data.</text>
</comment>
<dbReference type="GO" id="GO:0003677">
    <property type="term" value="F:DNA binding"/>
    <property type="evidence" value="ECO:0007669"/>
    <property type="project" value="UniProtKB-UniRule"/>
</dbReference>
<dbReference type="PANTHER" id="PTHR30349:SF41">
    <property type="entry name" value="INTEGRASE_RECOMBINASE PROTEIN MJ0367-RELATED"/>
    <property type="match status" value="1"/>
</dbReference>